<dbReference type="InterPro" id="IPR008136">
    <property type="entry name" value="CinA_C"/>
</dbReference>
<keyword evidence="3" id="KW-1185">Reference proteome</keyword>
<dbReference type="Proteomes" id="UP000431744">
    <property type="component" value="Unassembled WGS sequence"/>
</dbReference>
<proteinExistence type="predicted"/>
<dbReference type="SUPFAM" id="SSF142433">
    <property type="entry name" value="CinA-like"/>
    <property type="match status" value="1"/>
</dbReference>
<gene>
    <name evidence="2" type="ORF">F8O04_14440</name>
</gene>
<evidence type="ECO:0000259" key="1">
    <source>
        <dbReference type="Pfam" id="PF02464"/>
    </source>
</evidence>
<organism evidence="2 3">
    <name type="scientific">Pseudoclavibacter endophyticus</name>
    <dbReference type="NCBI Taxonomy" id="1778590"/>
    <lineage>
        <taxon>Bacteria</taxon>
        <taxon>Bacillati</taxon>
        <taxon>Actinomycetota</taxon>
        <taxon>Actinomycetes</taxon>
        <taxon>Micrococcales</taxon>
        <taxon>Microbacteriaceae</taxon>
        <taxon>Pseudoclavibacter</taxon>
    </lineage>
</organism>
<reference evidence="2 3" key="1">
    <citation type="submission" date="2019-09" db="EMBL/GenBank/DDBJ databases">
        <title>Phylogeny of genus Pseudoclavibacter and closely related genus.</title>
        <authorList>
            <person name="Li Y."/>
        </authorList>
    </citation>
    <scope>NUCLEOTIDE SEQUENCE [LARGE SCALE GENOMIC DNA]</scope>
    <source>
        <strain evidence="2 3">EGI 60007</strain>
    </source>
</reference>
<dbReference type="AlphaFoldDB" id="A0A6H9WFK9"/>
<name>A0A6H9WFK9_9MICO</name>
<dbReference type="Gene3D" id="3.90.950.20">
    <property type="entry name" value="CinA-like"/>
    <property type="match status" value="1"/>
</dbReference>
<dbReference type="GO" id="GO:0016787">
    <property type="term" value="F:hydrolase activity"/>
    <property type="evidence" value="ECO:0007669"/>
    <property type="project" value="UniProtKB-KW"/>
</dbReference>
<dbReference type="EMBL" id="WBJY01000004">
    <property type="protein sequence ID" value="KAB1646918.1"/>
    <property type="molecule type" value="Genomic_DNA"/>
</dbReference>
<comment type="caution">
    <text evidence="2">The sequence shown here is derived from an EMBL/GenBank/DDBJ whole genome shotgun (WGS) entry which is preliminary data.</text>
</comment>
<dbReference type="RefSeq" id="WP_158030084.1">
    <property type="nucleotide sequence ID" value="NZ_BMHG01000002.1"/>
</dbReference>
<protein>
    <submittedName>
        <fullName evidence="2">Nicotinamide-nucleotide amidohydrolase family protein</fullName>
    </submittedName>
</protein>
<accession>A0A6H9WFK9</accession>
<evidence type="ECO:0000313" key="2">
    <source>
        <dbReference type="EMBL" id="KAB1646918.1"/>
    </source>
</evidence>
<dbReference type="NCBIfam" id="TIGR00199">
    <property type="entry name" value="PncC_domain"/>
    <property type="match status" value="1"/>
</dbReference>
<dbReference type="OrthoDB" id="1253990at2"/>
<dbReference type="InterPro" id="IPR036653">
    <property type="entry name" value="CinA-like_C"/>
</dbReference>
<feature type="domain" description="CinA C-terminal" evidence="1">
    <location>
        <begin position="11"/>
        <end position="169"/>
    </location>
</feature>
<evidence type="ECO:0000313" key="3">
    <source>
        <dbReference type="Proteomes" id="UP000431744"/>
    </source>
</evidence>
<keyword evidence="2" id="KW-0378">Hydrolase</keyword>
<dbReference type="Pfam" id="PF02464">
    <property type="entry name" value="CinA"/>
    <property type="match status" value="1"/>
</dbReference>
<sequence>MSAPLPQTIELATVLLDAELTIAVAESLTGGLLTGELAKVPGISASLQGGIVAYQTELKHRLLGVPESVLERFGAVSPETALAMAKGVREATSRDGGSPDIGVATTGVAGPDAQDGKAAGLVFIGIDSIFGEQVIRLDFSRLVDVADALASRDRVRTATVEAAVYNVAEHLVARTR</sequence>